<reference evidence="1 2" key="2">
    <citation type="submission" date="2019-09" db="EMBL/GenBank/DDBJ databases">
        <authorList>
            <person name="Jin C."/>
        </authorList>
    </citation>
    <scope>NUCLEOTIDE SEQUENCE [LARGE SCALE GENOMIC DNA]</scope>
    <source>
        <strain evidence="1 2">AN110305</strain>
    </source>
</reference>
<accession>A0A5B2W5Q6</accession>
<evidence type="ECO:0000313" key="1">
    <source>
        <dbReference type="EMBL" id="KAA2245906.1"/>
    </source>
</evidence>
<organism evidence="1 2">
    <name type="scientific">Solihabitans fulvus</name>
    <dbReference type="NCBI Taxonomy" id="1892852"/>
    <lineage>
        <taxon>Bacteria</taxon>
        <taxon>Bacillati</taxon>
        <taxon>Actinomycetota</taxon>
        <taxon>Actinomycetes</taxon>
        <taxon>Pseudonocardiales</taxon>
        <taxon>Pseudonocardiaceae</taxon>
        <taxon>Solihabitans</taxon>
    </lineage>
</organism>
<proteinExistence type="predicted"/>
<gene>
    <name evidence="1" type="ORF">F0L68_41080</name>
</gene>
<dbReference type="EMBL" id="VUOB01000173">
    <property type="protein sequence ID" value="KAA2245906.1"/>
    <property type="molecule type" value="Genomic_DNA"/>
</dbReference>
<dbReference type="Proteomes" id="UP000323454">
    <property type="component" value="Unassembled WGS sequence"/>
</dbReference>
<keyword evidence="2" id="KW-1185">Reference proteome</keyword>
<evidence type="ECO:0000313" key="2">
    <source>
        <dbReference type="Proteomes" id="UP000323454"/>
    </source>
</evidence>
<protein>
    <submittedName>
        <fullName evidence="1">Transposase</fullName>
    </submittedName>
</protein>
<reference evidence="1 2" key="1">
    <citation type="submission" date="2019-09" db="EMBL/GenBank/DDBJ databases">
        <title>Goodfellowia gen. nov., a new genus of the Pseudonocardineae related to Actinoalloteichus, containing Goodfellowia coeruleoviolacea gen. nov., comb. nov. gen. nov., comb. nov.</title>
        <authorList>
            <person name="Labeda D."/>
        </authorList>
    </citation>
    <scope>NUCLEOTIDE SEQUENCE [LARGE SCALE GENOMIC DNA]</scope>
    <source>
        <strain evidence="1 2">AN110305</strain>
    </source>
</reference>
<sequence length="70" mass="7978">EVSSVPLQQGLRHLQGAFTNFFAKRAGYPRFKSKRRSRASAEYTSSAFRFRDGRLSLAKMADPLAIVWSR</sequence>
<feature type="non-terminal residue" evidence="1">
    <location>
        <position position="1"/>
    </location>
</feature>
<dbReference type="AlphaFoldDB" id="A0A5B2W5Q6"/>
<feature type="non-terminal residue" evidence="1">
    <location>
        <position position="70"/>
    </location>
</feature>
<name>A0A5B2W5Q6_9PSEU</name>
<comment type="caution">
    <text evidence="1">The sequence shown here is derived from an EMBL/GenBank/DDBJ whole genome shotgun (WGS) entry which is preliminary data.</text>
</comment>